<dbReference type="PANTHER" id="PTHR31434">
    <property type="entry name" value="S PHASE CYCLIN A-ASSOCIATED PROTEIN IN THE ENDOPLASMIC RETICULUM"/>
    <property type="match status" value="1"/>
</dbReference>
<dbReference type="Proteomes" id="UP000005237">
    <property type="component" value="Unassembled WGS sequence"/>
</dbReference>
<sequence>MIAEAVKNANVASSPGEKENAEVVKDYQKTRNTSNNLTYARITAAAAVAAVAVSRPEDGWQVVSNRRRKSTSSTTLSEFDREVSVEKEKEPVGEEPLDVYERLSSTSYKRGPATTLNRTLTCPRSAMDLPQTRASMAKMAYSRQLLWEKNQQVLVEKLRAKQKREKISSASRSSSQCGFTFADPQAVRKSVEAFNQQKSSRRSVKENTGGSQTSNTELQSINETAEDPTQATSDNSEDVPADPTPSSSISQPPKSVKSTTGSLFGYVNVPEELEKDDEWKEMTEEEESLALEENSLNLEIKQAESISIDAELERQVEAEAETLERAERKRKREKQREKEKETEKTMEQFYKVFQEIRSLAWSEMMEQESLQNVHEPGTPVEKHEKMSSPSRRRCQKDDGDFGRRHELKQKNAEALRAQLQEAKAQKLKELTSRVEEVRKKQEALKERKRRLLEERMQRAAENRDKNIMEVIRRAKDDDQRVAEVKFIATLQEDTKRYDLMQQADERARKQEDRKRELEMTRKAKAAEARRGKPSGHNQNEQKVVNKTELPSDMDMLTFLHSLCSPDTLESSPIHQFPSTKKLPTRECTLCPATLVRSDFEAATHLICSKEHQEQARMLTSGSLVEELKRHFYVVFNDVSSDAVEDIENAGCNEEIQNKAREALKEIQISDTIPGPVTSPRNRTKYVREFNLAVEKIARSTGQVDEKTQETMEKSLAELLSAVEDDMKSSQDCPSGVNLDQFCAINGPQKITDLILEWTSRGASLRLCIRMCHAFCTFLRDPHVAYAIIFKPELLKIVDRILRLKLSTDPQLSALLDILAAILKAVNTRIDRKEEKKHQKSSKELLKLDAKSAGAVHAIGELLRSSINDLDIQKALEQSKGTVLCSRLISIAEQVALRGNSTLLEQYSHIILNFAYSKLTENQTDLTSSIVSTFCQTDVILKTLLSKNRNEHLLMLVIIFEDYLWRCAEAVKMKMTGVSKNRSWGVLSKEEEKFLKAINFLDNILEQIDAWQMRSLTISWTGRSSCLQILEDVPIRLLAIGKHADRLVPTVQRILERFTNSERAELLGNISADFFFDSKLFPGRKTAAKYVCT</sequence>
<feature type="region of interest" description="Disordered" evidence="2">
    <location>
        <begin position="1"/>
        <end position="23"/>
    </location>
</feature>
<feature type="coiled-coil region" evidence="1">
    <location>
        <begin position="405"/>
        <end position="462"/>
    </location>
</feature>
<proteinExistence type="predicted"/>
<feature type="compositionally biased region" description="Basic and acidic residues" evidence="2">
    <location>
        <begin position="501"/>
        <end position="530"/>
    </location>
</feature>
<dbReference type="AlphaFoldDB" id="A0A8R1HSB2"/>
<organism evidence="3 4">
    <name type="scientific">Caenorhabditis japonica</name>
    <dbReference type="NCBI Taxonomy" id="281687"/>
    <lineage>
        <taxon>Eukaryota</taxon>
        <taxon>Metazoa</taxon>
        <taxon>Ecdysozoa</taxon>
        <taxon>Nematoda</taxon>
        <taxon>Chromadorea</taxon>
        <taxon>Rhabditida</taxon>
        <taxon>Rhabditina</taxon>
        <taxon>Rhabditomorpha</taxon>
        <taxon>Rhabditoidea</taxon>
        <taxon>Rhabditidae</taxon>
        <taxon>Peloderinae</taxon>
        <taxon>Caenorhabditis</taxon>
    </lineage>
</organism>
<dbReference type="PANTHER" id="PTHR31434:SF2">
    <property type="entry name" value="S PHASE CYCLIN A-ASSOCIATED PROTEIN IN THE ENDOPLASMIC RETICULUM"/>
    <property type="match status" value="1"/>
</dbReference>
<feature type="region of interest" description="Disordered" evidence="2">
    <location>
        <begin position="366"/>
        <end position="403"/>
    </location>
</feature>
<accession>A0A8R1HSB2</accession>
<feature type="region of interest" description="Disordered" evidence="2">
    <location>
        <begin position="501"/>
        <end position="540"/>
    </location>
</feature>
<keyword evidence="4" id="KW-1185">Reference proteome</keyword>
<dbReference type="EnsemblMetazoa" id="CJA05770.1">
    <property type="protein sequence ID" value="CJA05770.1"/>
    <property type="gene ID" value="WBGene00124974"/>
</dbReference>
<name>A0A8R1HSB2_CAEJA</name>
<feature type="region of interest" description="Disordered" evidence="2">
    <location>
        <begin position="321"/>
        <end position="344"/>
    </location>
</feature>
<evidence type="ECO:0000256" key="2">
    <source>
        <dbReference type="SAM" id="MobiDB-lite"/>
    </source>
</evidence>
<feature type="compositionally biased region" description="Polar residues" evidence="2">
    <location>
        <begin position="206"/>
        <end position="234"/>
    </location>
</feature>
<feature type="compositionally biased region" description="Basic and acidic residues" evidence="2">
    <location>
        <begin position="334"/>
        <end position="344"/>
    </location>
</feature>
<evidence type="ECO:0000313" key="3">
    <source>
        <dbReference type="EnsemblMetazoa" id="CJA05770.1"/>
    </source>
</evidence>
<evidence type="ECO:0008006" key="5">
    <source>
        <dbReference type="Google" id="ProtNLM"/>
    </source>
</evidence>
<evidence type="ECO:0000313" key="4">
    <source>
        <dbReference type="Proteomes" id="UP000005237"/>
    </source>
</evidence>
<feature type="region of interest" description="Disordered" evidence="2">
    <location>
        <begin position="191"/>
        <end position="294"/>
    </location>
</feature>
<protein>
    <recommendedName>
        <fullName evidence="5">S phase cyclin A-associated protein in the endoplasmic reticulum N-terminal domain-containing protein</fullName>
    </recommendedName>
</protein>
<reference evidence="3" key="2">
    <citation type="submission" date="2022-06" db="UniProtKB">
        <authorList>
            <consortium name="EnsemblMetazoa"/>
        </authorList>
    </citation>
    <scope>IDENTIFICATION</scope>
    <source>
        <strain evidence="3">DF5081</strain>
    </source>
</reference>
<reference evidence="4" key="1">
    <citation type="submission" date="2010-08" db="EMBL/GenBank/DDBJ databases">
        <authorList>
            <consortium name="Caenorhabditis japonica Sequencing Consortium"/>
            <person name="Wilson R.K."/>
        </authorList>
    </citation>
    <scope>NUCLEOTIDE SEQUENCE [LARGE SCALE GENOMIC DNA]</scope>
    <source>
        <strain evidence="4">DF5081</strain>
    </source>
</reference>
<evidence type="ECO:0000256" key="1">
    <source>
        <dbReference type="SAM" id="Coils"/>
    </source>
</evidence>
<keyword evidence="1" id="KW-0175">Coiled coil</keyword>
<feature type="compositionally biased region" description="Polar residues" evidence="2">
    <location>
        <begin position="244"/>
        <end position="262"/>
    </location>
</feature>